<evidence type="ECO:0000256" key="1">
    <source>
        <dbReference type="SAM" id="Phobius"/>
    </source>
</evidence>
<comment type="caution">
    <text evidence="2">The sequence shown here is derived from an EMBL/GenBank/DDBJ whole genome shotgun (WGS) entry which is preliminary data.</text>
</comment>
<feature type="transmembrane region" description="Helical" evidence="1">
    <location>
        <begin position="85"/>
        <end position="103"/>
    </location>
</feature>
<feature type="transmembrane region" description="Helical" evidence="1">
    <location>
        <begin position="16"/>
        <end position="37"/>
    </location>
</feature>
<keyword evidence="1" id="KW-0812">Transmembrane</keyword>
<dbReference type="Proteomes" id="UP001341840">
    <property type="component" value="Unassembled WGS sequence"/>
</dbReference>
<sequence length="148" mass="15613">MGPVFGIVETRDPTPFSFVAVVILSGPSSSTTTVLSFSQGLSSLLSPFNHHGSRQSSAVTLFAVTGSVVGVNISLRYLAVSFNQTVGATTPFFTAVFAHLCLLSMSSPMRSSSPPPPGSRSPTYEEIMKMPTVCCVRAVPGKPIFEPK</sequence>
<evidence type="ECO:0000313" key="3">
    <source>
        <dbReference type="Proteomes" id="UP001341840"/>
    </source>
</evidence>
<keyword evidence="3" id="KW-1185">Reference proteome</keyword>
<proteinExistence type="predicted"/>
<organism evidence="2 3">
    <name type="scientific">Stylosanthes scabra</name>
    <dbReference type="NCBI Taxonomy" id="79078"/>
    <lineage>
        <taxon>Eukaryota</taxon>
        <taxon>Viridiplantae</taxon>
        <taxon>Streptophyta</taxon>
        <taxon>Embryophyta</taxon>
        <taxon>Tracheophyta</taxon>
        <taxon>Spermatophyta</taxon>
        <taxon>Magnoliopsida</taxon>
        <taxon>eudicotyledons</taxon>
        <taxon>Gunneridae</taxon>
        <taxon>Pentapetalae</taxon>
        <taxon>rosids</taxon>
        <taxon>fabids</taxon>
        <taxon>Fabales</taxon>
        <taxon>Fabaceae</taxon>
        <taxon>Papilionoideae</taxon>
        <taxon>50 kb inversion clade</taxon>
        <taxon>dalbergioids sensu lato</taxon>
        <taxon>Dalbergieae</taxon>
        <taxon>Pterocarpus clade</taxon>
        <taxon>Stylosanthes</taxon>
    </lineage>
</organism>
<gene>
    <name evidence="2" type="ORF">PIB30_048916</name>
</gene>
<protein>
    <submittedName>
        <fullName evidence="2">Uncharacterized protein</fullName>
    </submittedName>
</protein>
<evidence type="ECO:0000313" key="2">
    <source>
        <dbReference type="EMBL" id="MED6172310.1"/>
    </source>
</evidence>
<keyword evidence="1" id="KW-0472">Membrane</keyword>
<keyword evidence="1" id="KW-1133">Transmembrane helix</keyword>
<reference evidence="2 3" key="1">
    <citation type="journal article" date="2023" name="Plants (Basel)">
        <title>Bridging the Gap: Combining Genomics and Transcriptomics Approaches to Understand Stylosanthes scabra, an Orphan Legume from the Brazilian Caatinga.</title>
        <authorList>
            <person name="Ferreira-Neto J.R.C."/>
            <person name="da Silva M.D."/>
            <person name="Binneck E."/>
            <person name="de Melo N.F."/>
            <person name="da Silva R.H."/>
            <person name="de Melo A.L.T.M."/>
            <person name="Pandolfi V."/>
            <person name="Bustamante F.O."/>
            <person name="Brasileiro-Vidal A.C."/>
            <person name="Benko-Iseppon A.M."/>
        </authorList>
    </citation>
    <scope>NUCLEOTIDE SEQUENCE [LARGE SCALE GENOMIC DNA]</scope>
    <source>
        <tissue evidence="2">Leaves</tissue>
    </source>
</reference>
<dbReference type="EMBL" id="JASCZI010151359">
    <property type="protein sequence ID" value="MED6172310.1"/>
    <property type="molecule type" value="Genomic_DNA"/>
</dbReference>
<accession>A0ABU6VIS0</accession>
<feature type="transmembrane region" description="Helical" evidence="1">
    <location>
        <begin position="58"/>
        <end position="79"/>
    </location>
</feature>
<name>A0ABU6VIS0_9FABA</name>